<evidence type="ECO:0000313" key="5">
    <source>
        <dbReference type="Proteomes" id="UP001268036"/>
    </source>
</evidence>
<dbReference type="AlphaFoldDB" id="A0AAJ2BKE7"/>
<dbReference type="GO" id="GO:0046872">
    <property type="term" value="F:metal ion binding"/>
    <property type="evidence" value="ECO:0007669"/>
    <property type="project" value="UniProtKB-KW"/>
</dbReference>
<dbReference type="InterPro" id="IPR010376">
    <property type="entry name" value="GBBH-like_N"/>
</dbReference>
<evidence type="ECO:0000259" key="3">
    <source>
        <dbReference type="Pfam" id="PF06155"/>
    </source>
</evidence>
<evidence type="ECO:0000313" key="4">
    <source>
        <dbReference type="EMBL" id="MDR6232881.1"/>
    </source>
</evidence>
<dbReference type="PANTHER" id="PTHR35303">
    <property type="entry name" value="OS02G0197800 PROTEIN"/>
    <property type="match status" value="1"/>
</dbReference>
<gene>
    <name evidence="4" type="ORF">QE440_000622</name>
</gene>
<comment type="caution">
    <text evidence="4">The sequence shown here is derived from an EMBL/GenBank/DDBJ whole genome shotgun (WGS) entry which is preliminary data.</text>
</comment>
<dbReference type="Proteomes" id="UP001268036">
    <property type="component" value="Unassembled WGS sequence"/>
</dbReference>
<sequence length="96" mass="10670">MKAPAHLHSRAGVLSLQWPDGSEQQLGHARLRALCPCAFCRAARLAGRIDSAPADVRVERIEPFGYGVRLVFSDGHDRGIYPWAYLREISLELQGD</sequence>
<accession>A0AAJ2BKE7</accession>
<dbReference type="EMBL" id="JAVJAF010000001">
    <property type="protein sequence ID" value="MDR6232881.1"/>
    <property type="molecule type" value="Genomic_DNA"/>
</dbReference>
<reference evidence="4" key="1">
    <citation type="submission" date="2023-08" db="EMBL/GenBank/DDBJ databases">
        <title>Functional and genomic diversity of the sorghum phyllosphere microbiome.</title>
        <authorList>
            <person name="Shade A."/>
        </authorList>
    </citation>
    <scope>NUCLEOTIDE SEQUENCE</scope>
    <source>
        <strain evidence="4">SORGH_AS_0201</strain>
    </source>
</reference>
<dbReference type="Pfam" id="PF06155">
    <property type="entry name" value="GBBH-like_N"/>
    <property type="match status" value="1"/>
</dbReference>
<dbReference type="Gene3D" id="3.30.2020.30">
    <property type="match status" value="1"/>
</dbReference>
<dbReference type="InterPro" id="IPR038492">
    <property type="entry name" value="GBBH-like_N_sf"/>
</dbReference>
<dbReference type="PANTHER" id="PTHR35303:SF8">
    <property type="entry name" value="GAMMA-BUTYROBETAINE HYDROXYLASE-LIKE N-TERMINAL DOMAIN-CONTAINING PROTEIN"/>
    <property type="match status" value="1"/>
</dbReference>
<protein>
    <submittedName>
        <fullName evidence="4">DUF971 family protein</fullName>
    </submittedName>
</protein>
<keyword evidence="1" id="KW-0479">Metal-binding</keyword>
<name>A0AAJ2BKE7_9PSED</name>
<dbReference type="RefSeq" id="WP_309755054.1">
    <property type="nucleotide sequence ID" value="NZ_JAVJAF010000001.1"/>
</dbReference>
<feature type="domain" description="Gamma-butyrobetaine hydroxylase-like N-terminal" evidence="3">
    <location>
        <begin position="6"/>
        <end position="87"/>
    </location>
</feature>
<proteinExistence type="predicted"/>
<evidence type="ECO:0000256" key="2">
    <source>
        <dbReference type="ARBA" id="ARBA00023004"/>
    </source>
</evidence>
<evidence type="ECO:0000256" key="1">
    <source>
        <dbReference type="ARBA" id="ARBA00022723"/>
    </source>
</evidence>
<organism evidence="4 5">
    <name type="scientific">Pseudomonas oryzihabitans</name>
    <dbReference type="NCBI Taxonomy" id="47885"/>
    <lineage>
        <taxon>Bacteria</taxon>
        <taxon>Pseudomonadati</taxon>
        <taxon>Pseudomonadota</taxon>
        <taxon>Gammaproteobacteria</taxon>
        <taxon>Pseudomonadales</taxon>
        <taxon>Pseudomonadaceae</taxon>
        <taxon>Pseudomonas</taxon>
    </lineage>
</organism>
<keyword evidence="2" id="KW-0408">Iron</keyword>